<keyword evidence="2 4" id="KW-0479">Metal-binding</keyword>
<feature type="binding site" evidence="4">
    <location>
        <position position="154"/>
    </location>
    <ligand>
        <name>a divalent metal cation</name>
        <dbReference type="ChEBI" id="CHEBI:60240"/>
        <label>2</label>
    </ligand>
</feature>
<dbReference type="InterPro" id="IPR015991">
    <property type="entry name" value="TatD/YcfH-like"/>
</dbReference>
<protein>
    <submittedName>
        <fullName evidence="5">TatD family deoxyribonuclease</fullName>
    </submittedName>
</protein>
<feature type="binding site" evidence="4">
    <location>
        <position position="8"/>
    </location>
    <ligand>
        <name>a divalent metal cation</name>
        <dbReference type="ChEBI" id="CHEBI:60240"/>
        <label>1</label>
    </ligand>
</feature>
<evidence type="ECO:0000313" key="6">
    <source>
        <dbReference type="Proteomes" id="UP000309544"/>
    </source>
</evidence>
<reference evidence="5 6" key="1">
    <citation type="submission" date="2019-05" db="EMBL/GenBank/DDBJ databases">
        <title>Draft Whole-Genome sequence of the green sulfur bacterium Prosthecochloris vibrioformis DSM 260.</title>
        <authorList>
            <person name="Meyer T.E."/>
            <person name="Kyndt J.A."/>
        </authorList>
    </citation>
    <scope>NUCLEOTIDE SEQUENCE [LARGE SCALE GENOMIC DNA]</scope>
    <source>
        <strain evidence="5 6">DSM 260</strain>
    </source>
</reference>
<sequence length="262" mass="28899">MFIDVHAHLSFPEFDEDRSEVIGRMFDAGVTALIDPGTNLETSRRSIELSRQHNFIHACVGLHPHDLQEKADPALFDALGVLVKDPEVVAVGEVGLDYHYPGYDQNAQEDAFRTMLRLAVEHDKPLVIHARDAWQDTLRILREEHSSGLRGIMHCFSGDIDTANACIALGFSISIPGTITFKKSTLPSVVREIGMEHLLSETDSPYLAPTPYRGKRNEPAYVGLVTAAIAEAKQLPLDTTAAMIMQNARQLFALKSPPTSLS</sequence>
<accession>A0A5C4S4B7</accession>
<dbReference type="InterPro" id="IPR032466">
    <property type="entry name" value="Metal_Hydrolase"/>
</dbReference>
<dbReference type="InterPro" id="IPR001130">
    <property type="entry name" value="TatD-like"/>
</dbReference>
<organism evidence="5 6">
    <name type="scientific">Prosthecochloris vibrioformis</name>
    <name type="common">Chlorobium vibrioforme</name>
    <dbReference type="NCBI Taxonomy" id="1098"/>
    <lineage>
        <taxon>Bacteria</taxon>
        <taxon>Pseudomonadati</taxon>
        <taxon>Chlorobiota</taxon>
        <taxon>Chlorobiia</taxon>
        <taxon>Chlorobiales</taxon>
        <taxon>Chlorobiaceae</taxon>
        <taxon>Prosthecochloris</taxon>
    </lineage>
</organism>
<evidence type="ECO:0000256" key="1">
    <source>
        <dbReference type="ARBA" id="ARBA00009275"/>
    </source>
</evidence>
<dbReference type="PIRSF" id="PIRSF005902">
    <property type="entry name" value="DNase_TatD"/>
    <property type="match status" value="1"/>
</dbReference>
<dbReference type="GO" id="GO:0016788">
    <property type="term" value="F:hydrolase activity, acting on ester bonds"/>
    <property type="evidence" value="ECO:0007669"/>
    <property type="project" value="InterPro"/>
</dbReference>
<evidence type="ECO:0000256" key="4">
    <source>
        <dbReference type="PIRSR" id="PIRSR005902-1"/>
    </source>
</evidence>
<dbReference type="Pfam" id="PF01026">
    <property type="entry name" value="TatD_DNase"/>
    <property type="match status" value="1"/>
</dbReference>
<keyword evidence="3" id="KW-0378">Hydrolase</keyword>
<evidence type="ECO:0000256" key="3">
    <source>
        <dbReference type="ARBA" id="ARBA00022801"/>
    </source>
</evidence>
<dbReference type="SUPFAM" id="SSF51556">
    <property type="entry name" value="Metallo-dependent hydrolases"/>
    <property type="match status" value="1"/>
</dbReference>
<dbReference type="AlphaFoldDB" id="A0A5C4S4B7"/>
<dbReference type="Gene3D" id="3.20.20.140">
    <property type="entry name" value="Metal-dependent hydrolases"/>
    <property type="match status" value="1"/>
</dbReference>
<dbReference type="PANTHER" id="PTHR46124:SF2">
    <property type="entry name" value="D-AMINOACYL-TRNA DEACYLASE"/>
    <property type="match status" value="1"/>
</dbReference>
<dbReference type="GO" id="GO:0005829">
    <property type="term" value="C:cytosol"/>
    <property type="evidence" value="ECO:0007669"/>
    <property type="project" value="TreeGrafter"/>
</dbReference>
<dbReference type="Proteomes" id="UP000309544">
    <property type="component" value="Unassembled WGS sequence"/>
</dbReference>
<keyword evidence="6" id="KW-1185">Reference proteome</keyword>
<evidence type="ECO:0000256" key="2">
    <source>
        <dbReference type="ARBA" id="ARBA00022723"/>
    </source>
</evidence>
<proteinExistence type="inferred from homology"/>
<evidence type="ECO:0000313" key="5">
    <source>
        <dbReference type="EMBL" id="TNJ38068.1"/>
    </source>
</evidence>
<dbReference type="GO" id="GO:0004536">
    <property type="term" value="F:DNA nuclease activity"/>
    <property type="evidence" value="ECO:0007669"/>
    <property type="project" value="InterPro"/>
</dbReference>
<gene>
    <name evidence="5" type="ORF">FGF68_02490</name>
</gene>
<feature type="binding site" evidence="4">
    <location>
        <position position="203"/>
    </location>
    <ligand>
        <name>a divalent metal cation</name>
        <dbReference type="ChEBI" id="CHEBI:60240"/>
        <label>1</label>
    </ligand>
</feature>
<comment type="similarity">
    <text evidence="1">Belongs to the metallo-dependent hydrolases superfamily. TatD-type hydrolase family.</text>
</comment>
<dbReference type="FunFam" id="3.20.20.140:FF:000005">
    <property type="entry name" value="TatD family hydrolase"/>
    <property type="match status" value="1"/>
</dbReference>
<dbReference type="RefSeq" id="WP_139626182.1">
    <property type="nucleotide sequence ID" value="NZ_VDCI01000001.1"/>
</dbReference>
<dbReference type="EMBL" id="VDCI01000001">
    <property type="protein sequence ID" value="TNJ38068.1"/>
    <property type="molecule type" value="Genomic_DNA"/>
</dbReference>
<comment type="caution">
    <text evidence="5">The sequence shown here is derived from an EMBL/GenBank/DDBJ whole genome shotgun (WGS) entry which is preliminary data.</text>
</comment>
<dbReference type="CDD" id="cd01310">
    <property type="entry name" value="TatD_DNAse"/>
    <property type="match status" value="1"/>
</dbReference>
<dbReference type="GO" id="GO:0046872">
    <property type="term" value="F:metal ion binding"/>
    <property type="evidence" value="ECO:0007669"/>
    <property type="project" value="UniProtKB-KW"/>
</dbReference>
<feature type="binding site" evidence="4">
    <location>
        <position position="129"/>
    </location>
    <ligand>
        <name>a divalent metal cation</name>
        <dbReference type="ChEBI" id="CHEBI:60240"/>
        <label>2</label>
    </ligand>
</feature>
<feature type="binding site" evidence="4">
    <location>
        <position position="93"/>
    </location>
    <ligand>
        <name>a divalent metal cation</name>
        <dbReference type="ChEBI" id="CHEBI:60240"/>
        <label>1</label>
    </ligand>
</feature>
<dbReference type="NCBIfam" id="TIGR00010">
    <property type="entry name" value="YchF/TatD family DNA exonuclease"/>
    <property type="match status" value="1"/>
</dbReference>
<feature type="binding site" evidence="4">
    <location>
        <position position="6"/>
    </location>
    <ligand>
        <name>a divalent metal cation</name>
        <dbReference type="ChEBI" id="CHEBI:60240"/>
        <label>1</label>
    </ligand>
</feature>
<dbReference type="PANTHER" id="PTHR46124">
    <property type="entry name" value="D-AMINOACYL-TRNA DEACYLASE"/>
    <property type="match status" value="1"/>
</dbReference>
<name>A0A5C4S4B7_PROVB</name>